<dbReference type="EMBL" id="CP001896">
    <property type="protein sequence ID" value="ADC61591.1"/>
    <property type="molecule type" value="Genomic_DNA"/>
</dbReference>
<sequence>MTTSMLKDSLESLQHFRQRLYEHLGARRDASLNLLDSLCANTQARSVVELSLNPAFERDYTSLYAAIEAFTPEPTARDPSPSTGLSALVSEQIPAPSPARPFWLLGVDTTPNPRPFAATLADRGVVYQPNPAPGNKPIAVGHHYSVVAALPERSRCHPPWVVPLQARRVASNTTATAVAASQMAAVLADPAQPYATALSVQVADSHYSHAAYLHALSAFSNHVVIARSAGNRVYSRAPPATDGACGHPIWYGEAFRLADPETWGSPCQSAEWPDQTASGRAIRLTLERWDDLLMRGHRDSPMQDHPFDVVRCRVFDAQTGRALFKRPLWLIVMGQRRAELSLQQIEQAYRQRFDLEHFFRFGKHPLLLDRFQTPDLTHEEHWWPLVCLAYVQLWLAAPLASDLPRPWERFLPKPLADTRLSPARVQRDFARLIRQIGTPARATKRRGISPGRVTGTPGQRRARLPIVFKRQPRLTATA</sequence>
<dbReference type="InterPro" id="IPR012337">
    <property type="entry name" value="RNaseH-like_sf"/>
</dbReference>
<accession>D3RPK9</accession>
<reference evidence="2 3" key="1">
    <citation type="journal article" date="2011" name="Stand. Genomic Sci.">
        <title>Complete genome sequence of Allochromatium vinosum DSM 180(T).</title>
        <authorList>
            <person name="Weissgerber T."/>
            <person name="Zigann R."/>
            <person name="Bruce D."/>
            <person name="Chang Y.J."/>
            <person name="Detter J.C."/>
            <person name="Han C."/>
            <person name="Hauser L."/>
            <person name="Jeffries C.D."/>
            <person name="Land M."/>
            <person name="Munk A.C."/>
            <person name="Tapia R."/>
            <person name="Dahl C."/>
        </authorList>
    </citation>
    <scope>NUCLEOTIDE SEQUENCE [LARGE SCALE GENOMIC DNA]</scope>
    <source>
        <strain evidence="3">ATCC 17899 / DSM 180 / NBRC 103801 / NCIMB 10441 / D</strain>
    </source>
</reference>
<feature type="domain" description="Transposase IS701-like DDE" evidence="1">
    <location>
        <begin position="19"/>
        <end position="276"/>
    </location>
</feature>
<dbReference type="OrthoDB" id="3339508at2"/>
<dbReference type="KEGG" id="alv:Alvin_0642"/>
<dbReference type="InterPro" id="IPR038721">
    <property type="entry name" value="IS701-like_DDE_dom"/>
</dbReference>
<dbReference type="Proteomes" id="UP000001441">
    <property type="component" value="Chromosome"/>
</dbReference>
<keyword evidence="3" id="KW-1185">Reference proteome</keyword>
<dbReference type="eggNOG" id="COG3385">
    <property type="taxonomic scope" value="Bacteria"/>
</dbReference>
<organism evidence="2 3">
    <name type="scientific">Allochromatium vinosum (strain ATCC 17899 / DSM 180 / NBRC 103801 / NCIMB 10441 / D)</name>
    <name type="common">Chromatium vinosum</name>
    <dbReference type="NCBI Taxonomy" id="572477"/>
    <lineage>
        <taxon>Bacteria</taxon>
        <taxon>Pseudomonadati</taxon>
        <taxon>Pseudomonadota</taxon>
        <taxon>Gammaproteobacteria</taxon>
        <taxon>Chromatiales</taxon>
        <taxon>Chromatiaceae</taxon>
        <taxon>Allochromatium</taxon>
    </lineage>
</organism>
<dbReference type="HOGENOM" id="CLU_046116_2_0_6"/>
<evidence type="ECO:0000259" key="1">
    <source>
        <dbReference type="Pfam" id="PF13546"/>
    </source>
</evidence>
<name>D3RPK9_ALLVD</name>
<protein>
    <recommendedName>
        <fullName evidence="1">Transposase IS701-like DDE domain-containing protein</fullName>
    </recommendedName>
</protein>
<evidence type="ECO:0000313" key="3">
    <source>
        <dbReference type="Proteomes" id="UP000001441"/>
    </source>
</evidence>
<proteinExistence type="predicted"/>
<evidence type="ECO:0000313" key="2">
    <source>
        <dbReference type="EMBL" id="ADC61591.1"/>
    </source>
</evidence>
<dbReference type="SUPFAM" id="SSF53098">
    <property type="entry name" value="Ribonuclease H-like"/>
    <property type="match status" value="1"/>
</dbReference>
<dbReference type="Pfam" id="PF13546">
    <property type="entry name" value="DDE_5"/>
    <property type="match status" value="1"/>
</dbReference>
<dbReference type="STRING" id="572477.Alvin_0642"/>
<dbReference type="AlphaFoldDB" id="D3RPK9"/>
<gene>
    <name evidence="2" type="ordered locus">Alvin_0642</name>
</gene>
<dbReference type="RefSeq" id="WP_012969867.1">
    <property type="nucleotide sequence ID" value="NC_013851.1"/>
</dbReference>